<dbReference type="PANTHER" id="PTHR33217:SF7">
    <property type="entry name" value="TRANSPOSASE FOR INSERTION SEQUENCE ELEMENT IS1081"/>
    <property type="match status" value="1"/>
</dbReference>
<keyword evidence="3 6" id="KW-0815">Transposition</keyword>
<dbReference type="AlphaFoldDB" id="Q67M21"/>
<dbReference type="GO" id="GO:0003677">
    <property type="term" value="F:DNA binding"/>
    <property type="evidence" value="ECO:0007669"/>
    <property type="project" value="UniProtKB-UniRule"/>
</dbReference>
<keyword evidence="6" id="KW-0814">Transposable element</keyword>
<reference evidence="7 8" key="1">
    <citation type="journal article" date="2004" name="Nucleic Acids Res.">
        <title>Genome sequence of Symbiobacterium thermophilum, an uncultivable bacterium that depends on microbial commensalism.</title>
        <authorList>
            <person name="Ueda K."/>
            <person name="Yamashita A."/>
            <person name="Ishikawa J."/>
            <person name="Shimada M."/>
            <person name="Watsuji T."/>
            <person name="Morimura K."/>
            <person name="Ikeda H."/>
            <person name="Hattori M."/>
            <person name="Beppu T."/>
        </authorList>
    </citation>
    <scope>NUCLEOTIDE SEQUENCE [LARGE SCALE GENOMIC DNA]</scope>
    <source>
        <strain evidence="8">T / IAM 14863</strain>
    </source>
</reference>
<dbReference type="HOGENOM" id="CLU_036805_8_0_9"/>
<evidence type="ECO:0000256" key="5">
    <source>
        <dbReference type="ARBA" id="ARBA00023172"/>
    </source>
</evidence>
<organism evidence="7 8">
    <name type="scientific">Symbiobacterium thermophilum (strain DSM 24528 / JCM 14929 / IAM 14863 / T)</name>
    <dbReference type="NCBI Taxonomy" id="292459"/>
    <lineage>
        <taxon>Bacteria</taxon>
        <taxon>Bacillati</taxon>
        <taxon>Bacillota</taxon>
        <taxon>Clostridia</taxon>
        <taxon>Eubacteriales</taxon>
        <taxon>Symbiobacteriaceae</taxon>
        <taxon>Symbiobacterium</taxon>
    </lineage>
</organism>
<proteinExistence type="inferred from homology"/>
<protein>
    <recommendedName>
        <fullName evidence="6">Mutator family transposase</fullName>
    </recommendedName>
</protein>
<gene>
    <name evidence="7" type="ordered locus">STH2289</name>
</gene>
<dbReference type="PANTHER" id="PTHR33217">
    <property type="entry name" value="TRANSPOSASE FOR INSERTION SEQUENCE ELEMENT IS1081"/>
    <property type="match status" value="1"/>
</dbReference>
<evidence type="ECO:0000256" key="6">
    <source>
        <dbReference type="RuleBase" id="RU365089"/>
    </source>
</evidence>
<evidence type="ECO:0000256" key="4">
    <source>
        <dbReference type="ARBA" id="ARBA00023125"/>
    </source>
</evidence>
<accession>Q67M21</accession>
<dbReference type="Proteomes" id="UP000000417">
    <property type="component" value="Chromosome"/>
</dbReference>
<dbReference type="OrthoDB" id="9779930at2"/>
<keyword evidence="5 6" id="KW-0233">DNA recombination</keyword>
<dbReference type="KEGG" id="sth:STH2289"/>
<dbReference type="InterPro" id="IPR001207">
    <property type="entry name" value="Transposase_mutator"/>
</dbReference>
<dbReference type="NCBIfam" id="NF033543">
    <property type="entry name" value="transpos_IS256"/>
    <property type="match status" value="1"/>
</dbReference>
<dbReference type="GO" id="GO:0004803">
    <property type="term" value="F:transposase activity"/>
    <property type="evidence" value="ECO:0007669"/>
    <property type="project" value="UniProtKB-UniRule"/>
</dbReference>
<dbReference type="Pfam" id="PF00872">
    <property type="entry name" value="Transposase_mut"/>
    <property type="match status" value="1"/>
</dbReference>
<dbReference type="EMBL" id="AP006840">
    <property type="protein sequence ID" value="BAD41274.1"/>
    <property type="molecule type" value="Genomic_DNA"/>
</dbReference>
<evidence type="ECO:0000313" key="8">
    <source>
        <dbReference type="Proteomes" id="UP000000417"/>
    </source>
</evidence>
<evidence type="ECO:0000256" key="2">
    <source>
        <dbReference type="ARBA" id="ARBA00010961"/>
    </source>
</evidence>
<name>Q67M21_SYMTH</name>
<keyword evidence="8" id="KW-1185">Reference proteome</keyword>
<sequence>MRSRSNTSQRGNPQVTNFRIALEELLRKSGVDDVDFLREGVRVLAQGLMELEVSQQIGAERYERSSERSNYRNGYRERQWDTRVGTIDLQIPKLRKGSYMPSWLEPRRRAEKALVAVVQEAYIQGVSTRKVDELVQALGMTGVSKSQVSRLCAELDEVVEAFRNRPLEGRYPYVWLDAKYEKVRENGRVSSMALVIAMGVREDGEREILGLDVGPSEDGAFWTAFLRQLVARGLKGVLLVISDNHVGLREAIRTVFSGASWQRCRVHFMRNLLGYVPKNLQSMVSAAVRTIFAQPDQQAAKSQLAVVVENLRKQFPRAAQLLEDAEEDILAYMAFPTEHWRRLHSTNPLERLNREIGRRTEIVGIFPNREALIRLAGAVMIEQQEEWMTAPRRYFSQASMAKLYAHDPSLGRPELLPLSAD</sequence>
<dbReference type="GO" id="GO:0006313">
    <property type="term" value="P:DNA transposition"/>
    <property type="evidence" value="ECO:0007669"/>
    <property type="project" value="UniProtKB-UniRule"/>
</dbReference>
<comment type="function">
    <text evidence="1 6">Required for the transposition of the insertion element.</text>
</comment>
<evidence type="ECO:0000256" key="1">
    <source>
        <dbReference type="ARBA" id="ARBA00002190"/>
    </source>
</evidence>
<keyword evidence="4 6" id="KW-0238">DNA-binding</keyword>
<comment type="similarity">
    <text evidence="2 6">Belongs to the transposase mutator family.</text>
</comment>
<dbReference type="eggNOG" id="COG3328">
    <property type="taxonomic scope" value="Bacteria"/>
</dbReference>
<evidence type="ECO:0000313" key="7">
    <source>
        <dbReference type="EMBL" id="BAD41274.1"/>
    </source>
</evidence>
<evidence type="ECO:0000256" key="3">
    <source>
        <dbReference type="ARBA" id="ARBA00022578"/>
    </source>
</evidence>